<dbReference type="OrthoDB" id="76265at2759"/>
<comment type="caution">
    <text evidence="2">The sequence shown here is derived from an EMBL/GenBank/DDBJ whole genome shotgun (WGS) entry which is preliminary data.</text>
</comment>
<evidence type="ECO:0000256" key="1">
    <source>
        <dbReference type="SAM" id="Phobius"/>
    </source>
</evidence>
<feature type="transmembrane region" description="Helical" evidence="1">
    <location>
        <begin position="425"/>
        <end position="442"/>
    </location>
</feature>
<dbReference type="InterPro" id="IPR021067">
    <property type="entry name" value="Glycosyltransferase"/>
</dbReference>
<accession>A0A9W7CMY3</accession>
<evidence type="ECO:0000313" key="2">
    <source>
        <dbReference type="EMBL" id="GMI07604.1"/>
    </source>
</evidence>
<keyword evidence="1" id="KW-0472">Membrane</keyword>
<dbReference type="EMBL" id="BRXZ01000216">
    <property type="protein sequence ID" value="GMI07604.1"/>
    <property type="molecule type" value="Genomic_DNA"/>
</dbReference>
<dbReference type="PANTHER" id="PTHR34496:SF6">
    <property type="entry name" value="GLYCOSYLTRANSFERASE 2-LIKE DOMAIN-CONTAINING PROTEIN"/>
    <property type="match status" value="1"/>
</dbReference>
<keyword evidence="1" id="KW-0812">Transmembrane</keyword>
<gene>
    <name evidence="2" type="ORF">TrRE_jg2749</name>
</gene>
<keyword evidence="1" id="KW-1133">Transmembrane helix</keyword>
<dbReference type="AlphaFoldDB" id="A0A9W7CMY3"/>
<sequence length="452" mass="50754">MSPPPPTTYLGVDESRWGSNIGWIAVDDTICPSPDKCPHYKEEEEMINLEAHSSPIHLLIASYRDKLCARTLHNAFSKAEHPDRLHIRIIEQTQPGSDLIDDVQCWERYCEEYNNACSQYRKNVYIHNVDSRESKGPTDARSKLSSLILYDYLHPSSPMLSPVSPQDYCMQTDSHMDFSPNFDTSLVLMHHRTKNDYAVLSTYVSPIENNGLDLSEVPLLCMATFTSTIRNWGTKACRNLLTPKLTNAMWGAGLSFHRCHGELNVPYDPYLDKVFDGEEASRGLRFFTHGYDMYAPDRVLVTHDYKGHQGNAVVHSVNLLMGISDSQPSVALKIRASRYGLGTLRTLQQASEFMGLDFARRTMVSNKCGNLLWVPWEAPEGEEDYGVGETLRRGIWEEEGKVLEGPDGTIGGKGEIMGHLGNQSLMMGACGLAFVGILFAMGRGRKTNRHKN</sequence>
<dbReference type="Pfam" id="PF11397">
    <property type="entry name" value="GlcNAc"/>
    <property type="match status" value="2"/>
</dbReference>
<proteinExistence type="predicted"/>
<keyword evidence="3" id="KW-1185">Reference proteome</keyword>
<reference evidence="2" key="1">
    <citation type="submission" date="2022-07" db="EMBL/GenBank/DDBJ databases">
        <title>Genome analysis of Parmales, a sister group of diatoms, reveals the evolutionary specialization of diatoms from phago-mixotrophs to photoautotrophs.</title>
        <authorList>
            <person name="Ban H."/>
            <person name="Sato S."/>
            <person name="Yoshikawa S."/>
            <person name="Kazumasa Y."/>
            <person name="Nakamura Y."/>
            <person name="Ichinomiya M."/>
            <person name="Saitoh K."/>
            <person name="Sato N."/>
            <person name="Blanc-Mathieu R."/>
            <person name="Endo H."/>
            <person name="Kuwata A."/>
            <person name="Ogata H."/>
        </authorList>
    </citation>
    <scope>NUCLEOTIDE SEQUENCE</scope>
</reference>
<protein>
    <submittedName>
        <fullName evidence="2">Uncharacterized protein</fullName>
    </submittedName>
</protein>
<dbReference type="Proteomes" id="UP001165082">
    <property type="component" value="Unassembled WGS sequence"/>
</dbReference>
<dbReference type="PANTHER" id="PTHR34496">
    <property type="entry name" value="GLCNAC TRANSFERASE-RELATED"/>
    <property type="match status" value="1"/>
</dbReference>
<name>A0A9W7CMY3_9STRA</name>
<evidence type="ECO:0000313" key="3">
    <source>
        <dbReference type="Proteomes" id="UP001165082"/>
    </source>
</evidence>
<organism evidence="2 3">
    <name type="scientific">Triparma retinervis</name>
    <dbReference type="NCBI Taxonomy" id="2557542"/>
    <lineage>
        <taxon>Eukaryota</taxon>
        <taxon>Sar</taxon>
        <taxon>Stramenopiles</taxon>
        <taxon>Ochrophyta</taxon>
        <taxon>Bolidophyceae</taxon>
        <taxon>Parmales</taxon>
        <taxon>Triparmaceae</taxon>
        <taxon>Triparma</taxon>
    </lineage>
</organism>